<evidence type="ECO:0000256" key="2">
    <source>
        <dbReference type="ARBA" id="ARBA00004778"/>
    </source>
</evidence>
<comment type="pathway">
    <text evidence="2">Polyol metabolism; glycerol fermentation; glycerone phosphate from glycerol (oxidative route): step 2/2.</text>
</comment>
<feature type="binding site" evidence="12">
    <location>
        <begin position="55"/>
        <end position="58"/>
    </location>
    <ligand>
        <name>substrate</name>
    </ligand>
</feature>
<dbReference type="GO" id="GO:0050354">
    <property type="term" value="F:triokinase activity"/>
    <property type="evidence" value="ECO:0007669"/>
    <property type="project" value="UniProtKB-EC"/>
</dbReference>
<comment type="similarity">
    <text evidence="3">Belongs to the dihydroxyacetone kinase (DAK) family.</text>
</comment>
<sequence>MSAKHFINDPTHLVSRALLSVTQTNPACVLDAENKIVYLRPASAAPAVSIVSGGGAGHEPSFAAFVGKGLLAGAVSGTIFASPNAEQIRRCILKRVQRERGVLVVVMNYTGDVLNFGMAVEKARASGIEAEMVVVGDDVGVGRQQGGKVGRRGIAGTVLVQKMAGALAAKGASLKEVAGIARLACDNLASIGASLSHVHVPGRGVPEPSDEDLKETEVEIGMGIHNEAGSERKEADLPALVKDMLGKLLDTSDKDRSFINITEKDETVLLVNNLGGISPLELGGITAEVVDQLESNWRIKPVRILSGTYMTSLNGLGFSISLLKVADTGLGSGKSMLELLDAPAEATGWASAIPTKTWAEKPRSATPDTNGNGDDEDKSSNLELDPSLAKSALTRGLNAVIAAEPDITNYDTIVGDGDCGIGLRRGAESLLKMLEQTKTPSDAALLMGDIIRTVEVTMDGTSGAIYAIFLNALAHGLRIQSPPSPSPITPRIWANALQTAVEALGKYTPARPGDRTLIDALYPFVDSLKTSGDVREAARRAEEGARGTKGMKASLGRTVYVGTEGWQGVPDPGAHGLAMFLGGLSEGL</sequence>
<dbReference type="InterPro" id="IPR004006">
    <property type="entry name" value="DhaK_dom"/>
</dbReference>
<feature type="domain" description="DhaL" evidence="14">
    <location>
        <begin position="387"/>
        <end position="586"/>
    </location>
</feature>
<feature type="domain" description="DhaK" evidence="15">
    <location>
        <begin position="9"/>
        <end position="349"/>
    </location>
</feature>
<dbReference type="EMBL" id="ML978720">
    <property type="protein sequence ID" value="KAF2087272.1"/>
    <property type="molecule type" value="Genomic_DNA"/>
</dbReference>
<evidence type="ECO:0000256" key="11">
    <source>
        <dbReference type="PIRSR" id="PIRSR612734-1"/>
    </source>
</evidence>
<evidence type="ECO:0000256" key="12">
    <source>
        <dbReference type="PIRSR" id="PIRSR612734-2"/>
    </source>
</evidence>
<dbReference type="FunFam" id="1.25.40.340:FF:000001">
    <property type="entry name" value="Dihydroxyacetone kinase 1"/>
    <property type="match status" value="1"/>
</dbReference>
<evidence type="ECO:0000313" key="16">
    <source>
        <dbReference type="EMBL" id="KAF2087272.1"/>
    </source>
</evidence>
<evidence type="ECO:0000256" key="5">
    <source>
        <dbReference type="ARBA" id="ARBA00022741"/>
    </source>
</evidence>
<evidence type="ECO:0000256" key="4">
    <source>
        <dbReference type="ARBA" id="ARBA00022679"/>
    </source>
</evidence>
<dbReference type="NCBIfam" id="TIGR02361">
    <property type="entry name" value="dak_ATP"/>
    <property type="match status" value="1"/>
</dbReference>
<dbReference type="PANTHER" id="PTHR28629:SF14">
    <property type="entry name" value="DIHYDROXYACETONE KINASE 1"/>
    <property type="match status" value="1"/>
</dbReference>
<keyword evidence="8" id="KW-0067">ATP-binding</keyword>
<dbReference type="GO" id="GO:0005829">
    <property type="term" value="C:cytosol"/>
    <property type="evidence" value="ECO:0007669"/>
    <property type="project" value="TreeGrafter"/>
</dbReference>
<evidence type="ECO:0000256" key="13">
    <source>
        <dbReference type="SAM" id="MobiDB-lite"/>
    </source>
</evidence>
<dbReference type="Pfam" id="PF02734">
    <property type="entry name" value="Dak2"/>
    <property type="match status" value="1"/>
</dbReference>
<dbReference type="GO" id="GO:0004371">
    <property type="term" value="F:glycerone kinase activity"/>
    <property type="evidence" value="ECO:0007669"/>
    <property type="project" value="UniProtKB-EC"/>
</dbReference>
<evidence type="ECO:0000259" key="14">
    <source>
        <dbReference type="PROSITE" id="PS51480"/>
    </source>
</evidence>
<dbReference type="Gene3D" id="1.25.40.340">
    <property type="match status" value="1"/>
</dbReference>
<evidence type="ECO:0000256" key="10">
    <source>
        <dbReference type="ARBA" id="ARBA00048898"/>
    </source>
</evidence>
<feature type="region of interest" description="Disordered" evidence="13">
    <location>
        <begin position="351"/>
        <end position="382"/>
    </location>
</feature>
<dbReference type="GO" id="GO:0005524">
    <property type="term" value="F:ATP binding"/>
    <property type="evidence" value="ECO:0007669"/>
    <property type="project" value="UniProtKB-KW"/>
</dbReference>
<dbReference type="InterPro" id="IPR050861">
    <property type="entry name" value="Dihydroxyacetone_Kinase"/>
</dbReference>
<dbReference type="InterPro" id="IPR036117">
    <property type="entry name" value="DhaL_dom_sf"/>
</dbReference>
<evidence type="ECO:0000256" key="3">
    <source>
        <dbReference type="ARBA" id="ARBA00008757"/>
    </source>
</evidence>
<gene>
    <name evidence="16" type="ORF">K490DRAFT_73695</name>
</gene>
<name>A0A9P4LWQ4_9PEZI</name>
<protein>
    <submittedName>
        <fullName evidence="16">Dihydroxyacetone kinase</fullName>
    </submittedName>
</protein>
<evidence type="ECO:0000259" key="15">
    <source>
        <dbReference type="PROSITE" id="PS51481"/>
    </source>
</evidence>
<dbReference type="FunFam" id="3.40.50.10440:FF:000002">
    <property type="entry name" value="Dihydroxyacetone kinase"/>
    <property type="match status" value="1"/>
</dbReference>
<evidence type="ECO:0000256" key="6">
    <source>
        <dbReference type="ARBA" id="ARBA00022777"/>
    </source>
</evidence>
<evidence type="ECO:0000256" key="1">
    <source>
        <dbReference type="ARBA" id="ARBA00003264"/>
    </source>
</evidence>
<evidence type="ECO:0000313" key="17">
    <source>
        <dbReference type="Proteomes" id="UP000799776"/>
    </source>
</evidence>
<proteinExistence type="inferred from homology"/>
<dbReference type="Pfam" id="PF02733">
    <property type="entry name" value="Dak1"/>
    <property type="match status" value="1"/>
</dbReference>
<keyword evidence="7" id="KW-0319">Glycerol metabolism</keyword>
<dbReference type="OrthoDB" id="1724672at2759"/>
<dbReference type="AlphaFoldDB" id="A0A9P4LWQ4"/>
<evidence type="ECO:0000256" key="8">
    <source>
        <dbReference type="ARBA" id="ARBA00022840"/>
    </source>
</evidence>
<dbReference type="InterPro" id="IPR012734">
    <property type="entry name" value="DhaK_ATP"/>
</dbReference>
<dbReference type="PROSITE" id="PS51481">
    <property type="entry name" value="DHAK"/>
    <property type="match status" value="1"/>
</dbReference>
<dbReference type="Gene3D" id="3.30.1180.20">
    <property type="entry name" value="Dihydroxyacetone kinase, domain 2"/>
    <property type="match status" value="1"/>
</dbReference>
<comment type="caution">
    <text evidence="16">The sequence shown here is derived from an EMBL/GenBank/DDBJ whole genome shotgun (WGS) entry which is preliminary data.</text>
</comment>
<reference evidence="16" key="1">
    <citation type="journal article" date="2020" name="Stud. Mycol.">
        <title>101 Dothideomycetes genomes: a test case for predicting lifestyles and emergence of pathogens.</title>
        <authorList>
            <person name="Haridas S."/>
            <person name="Albert R."/>
            <person name="Binder M."/>
            <person name="Bloem J."/>
            <person name="Labutti K."/>
            <person name="Salamov A."/>
            <person name="Andreopoulos B."/>
            <person name="Baker S."/>
            <person name="Barry K."/>
            <person name="Bills G."/>
            <person name="Bluhm B."/>
            <person name="Cannon C."/>
            <person name="Castanera R."/>
            <person name="Culley D."/>
            <person name="Daum C."/>
            <person name="Ezra D."/>
            <person name="Gonzalez J."/>
            <person name="Henrissat B."/>
            <person name="Kuo A."/>
            <person name="Liang C."/>
            <person name="Lipzen A."/>
            <person name="Lutzoni F."/>
            <person name="Magnuson J."/>
            <person name="Mondo S."/>
            <person name="Nolan M."/>
            <person name="Ohm R."/>
            <person name="Pangilinan J."/>
            <person name="Park H.-J."/>
            <person name="Ramirez L."/>
            <person name="Alfaro M."/>
            <person name="Sun H."/>
            <person name="Tritt A."/>
            <person name="Yoshinaga Y."/>
            <person name="Zwiers L.-H."/>
            <person name="Turgeon B."/>
            <person name="Goodwin S."/>
            <person name="Spatafora J."/>
            <person name="Crous P."/>
            <person name="Grigoriev I."/>
        </authorList>
    </citation>
    <scope>NUCLEOTIDE SEQUENCE</scope>
    <source>
        <strain evidence="16">CBS 121410</strain>
    </source>
</reference>
<dbReference type="GO" id="GO:0019563">
    <property type="term" value="P:glycerol catabolic process"/>
    <property type="evidence" value="ECO:0007669"/>
    <property type="project" value="TreeGrafter"/>
</dbReference>
<dbReference type="PROSITE" id="PS51480">
    <property type="entry name" value="DHAL"/>
    <property type="match status" value="1"/>
</dbReference>
<dbReference type="SMART" id="SM01120">
    <property type="entry name" value="Dak2"/>
    <property type="match status" value="1"/>
</dbReference>
<dbReference type="Proteomes" id="UP000799776">
    <property type="component" value="Unassembled WGS sequence"/>
</dbReference>
<comment type="function">
    <text evidence="1">Catalyzes both the phosphorylation of dihydroxyacetone and of glyceraldehyde.</text>
</comment>
<dbReference type="FunFam" id="3.30.1180.20:FF:000001">
    <property type="entry name" value="Dihydroxyacetone kinase 1"/>
    <property type="match status" value="1"/>
</dbReference>
<dbReference type="SUPFAM" id="SSF101473">
    <property type="entry name" value="DhaL-like"/>
    <property type="match status" value="1"/>
</dbReference>
<keyword evidence="5" id="KW-0547">Nucleotide-binding</keyword>
<feature type="binding site" evidence="12">
    <location>
        <position position="112"/>
    </location>
    <ligand>
        <name>substrate</name>
    </ligand>
</feature>
<feature type="active site" description="Tele-hemiaminal-histidine intermediate" evidence="11">
    <location>
        <position position="225"/>
    </location>
</feature>
<keyword evidence="17" id="KW-1185">Reference proteome</keyword>
<comment type="catalytic activity">
    <reaction evidence="10">
        <text>dihydroxyacetone + ATP = dihydroxyacetone phosphate + ADP + H(+)</text>
        <dbReference type="Rhea" id="RHEA:15773"/>
        <dbReference type="ChEBI" id="CHEBI:15378"/>
        <dbReference type="ChEBI" id="CHEBI:16016"/>
        <dbReference type="ChEBI" id="CHEBI:30616"/>
        <dbReference type="ChEBI" id="CHEBI:57642"/>
        <dbReference type="ChEBI" id="CHEBI:456216"/>
        <dbReference type="EC" id="2.7.1.29"/>
    </reaction>
</comment>
<dbReference type="PANTHER" id="PTHR28629">
    <property type="entry name" value="TRIOKINASE/FMN CYCLASE"/>
    <property type="match status" value="1"/>
</dbReference>
<keyword evidence="4" id="KW-0808">Transferase</keyword>
<evidence type="ECO:0000256" key="9">
    <source>
        <dbReference type="ARBA" id="ARBA00047974"/>
    </source>
</evidence>
<dbReference type="InterPro" id="IPR004007">
    <property type="entry name" value="DhaL_dom"/>
</dbReference>
<dbReference type="SUPFAM" id="SSF82549">
    <property type="entry name" value="DAK1/DegV-like"/>
    <property type="match status" value="1"/>
</dbReference>
<evidence type="ECO:0000256" key="7">
    <source>
        <dbReference type="ARBA" id="ARBA00022798"/>
    </source>
</evidence>
<comment type="catalytic activity">
    <reaction evidence="9">
        <text>D-glyceraldehyde + ATP = D-glyceraldehyde 3-phosphate + ADP + H(+)</text>
        <dbReference type="Rhea" id="RHEA:13941"/>
        <dbReference type="ChEBI" id="CHEBI:15378"/>
        <dbReference type="ChEBI" id="CHEBI:17378"/>
        <dbReference type="ChEBI" id="CHEBI:30616"/>
        <dbReference type="ChEBI" id="CHEBI:59776"/>
        <dbReference type="ChEBI" id="CHEBI:456216"/>
        <dbReference type="EC" id="2.7.1.28"/>
    </reaction>
</comment>
<keyword evidence="6 16" id="KW-0418">Kinase</keyword>
<dbReference type="Gene3D" id="3.40.50.10440">
    <property type="entry name" value="Dihydroxyacetone kinase, domain 1"/>
    <property type="match status" value="1"/>
</dbReference>
<organism evidence="16 17">
    <name type="scientific">Saccharata proteae CBS 121410</name>
    <dbReference type="NCBI Taxonomy" id="1314787"/>
    <lineage>
        <taxon>Eukaryota</taxon>
        <taxon>Fungi</taxon>
        <taxon>Dikarya</taxon>
        <taxon>Ascomycota</taxon>
        <taxon>Pezizomycotina</taxon>
        <taxon>Dothideomycetes</taxon>
        <taxon>Dothideomycetes incertae sedis</taxon>
        <taxon>Botryosphaeriales</taxon>
        <taxon>Saccharataceae</taxon>
        <taxon>Saccharata</taxon>
    </lineage>
</organism>
<accession>A0A9P4LWQ4</accession>